<name>A0A5C4LZ71_9PSEU</name>
<dbReference type="InterPro" id="IPR020846">
    <property type="entry name" value="MFS_dom"/>
</dbReference>
<keyword evidence="9" id="KW-1185">Reference proteome</keyword>
<accession>A0A5C4LZ71</accession>
<feature type="transmembrane region" description="Helical" evidence="6">
    <location>
        <begin position="121"/>
        <end position="139"/>
    </location>
</feature>
<dbReference type="SUPFAM" id="SSF103473">
    <property type="entry name" value="MFS general substrate transporter"/>
    <property type="match status" value="1"/>
</dbReference>
<dbReference type="InterPro" id="IPR036259">
    <property type="entry name" value="MFS_trans_sf"/>
</dbReference>
<dbReference type="InterPro" id="IPR050189">
    <property type="entry name" value="MFS_Efflux_Transporters"/>
</dbReference>
<feature type="transmembrane region" description="Helical" evidence="6">
    <location>
        <begin position="384"/>
        <end position="406"/>
    </location>
</feature>
<evidence type="ECO:0000259" key="7">
    <source>
        <dbReference type="PROSITE" id="PS50850"/>
    </source>
</evidence>
<dbReference type="Pfam" id="PF07690">
    <property type="entry name" value="MFS_1"/>
    <property type="match status" value="1"/>
</dbReference>
<reference evidence="8 9" key="1">
    <citation type="submission" date="2019-06" db="EMBL/GenBank/DDBJ databases">
        <title>Amycolatopsis alkalitolerans sp. nov., isolated from Gastrodia elata Blume.</title>
        <authorList>
            <person name="Narsing Rao M.P."/>
            <person name="Li W.J."/>
        </authorList>
    </citation>
    <scope>NUCLEOTIDE SEQUENCE [LARGE SCALE GENOMIC DNA]</scope>
    <source>
        <strain evidence="8 9">SYSUP0005</strain>
    </source>
</reference>
<comment type="caution">
    <text evidence="8">The sequence shown here is derived from an EMBL/GenBank/DDBJ whole genome shotgun (WGS) entry which is preliminary data.</text>
</comment>
<proteinExistence type="predicted"/>
<sequence>MAGCTDLPRRCGGRGRGWSHARRRGGGHRTRRVAVIEVAPVRAVRLPVRADADAGARRRFHLVVVVAGVGFGLTAPFTALLVVGLGGSPASAAYVVSSIGLSLLLVDFLGTRFVPRVSSRTALTVSLLVFGVGCLFSAVTTSWEVVGLARVLQGFGTALFMGGGIALAVRLVGEHTRGRAIGTFNAFWFLGVATGPLGGGLIAAAAPGPDGLRLLFGVCGVVNLAGAAAAWFLAPRWVSDVRPRLGLPAGLGVRGRRMWSVLVLTGLGQAVRSGLALTLVPLLGARLGMGWVALGVALFALSVADVATMHFGGGLSDRHGRLLPLATALAWGTVAVTALATVVRGPVAFTFGALAAGVTVGATWVVPAAMTIDLAETPETALAAYRIACDIGMLTGGVFAGAGIAVGGVHTALTATAALLFGGLLLTLSVRETLPRRPHPSVVKEELVPVPTPEEFTVFIANSDISLTPERLSQAYATHARYRPDLERLRALPLPFTEPVTEPATALAWIARGGKA</sequence>
<keyword evidence="5 6" id="KW-0472">Membrane</keyword>
<evidence type="ECO:0000256" key="5">
    <source>
        <dbReference type="ARBA" id="ARBA00023136"/>
    </source>
</evidence>
<feature type="transmembrane region" description="Helical" evidence="6">
    <location>
        <begin position="212"/>
        <end position="234"/>
    </location>
</feature>
<evidence type="ECO:0000256" key="4">
    <source>
        <dbReference type="ARBA" id="ARBA00022989"/>
    </source>
</evidence>
<dbReference type="Gene3D" id="1.20.1250.20">
    <property type="entry name" value="MFS general substrate transporter like domains"/>
    <property type="match status" value="2"/>
</dbReference>
<dbReference type="GO" id="GO:0005886">
    <property type="term" value="C:plasma membrane"/>
    <property type="evidence" value="ECO:0007669"/>
    <property type="project" value="UniProtKB-SubCell"/>
</dbReference>
<evidence type="ECO:0000256" key="2">
    <source>
        <dbReference type="ARBA" id="ARBA00022475"/>
    </source>
</evidence>
<dbReference type="AlphaFoldDB" id="A0A5C4LZ71"/>
<protein>
    <submittedName>
        <fullName evidence="8">MFS transporter</fullName>
    </submittedName>
</protein>
<feature type="transmembrane region" description="Helical" evidence="6">
    <location>
        <begin position="91"/>
        <end position="109"/>
    </location>
</feature>
<dbReference type="PANTHER" id="PTHR43124:SF3">
    <property type="entry name" value="CHLORAMPHENICOL EFFLUX PUMP RV0191"/>
    <property type="match status" value="1"/>
</dbReference>
<gene>
    <name evidence="8" type="ORF">FG385_15990</name>
</gene>
<feature type="domain" description="Major facilitator superfamily (MFS) profile" evidence="7">
    <location>
        <begin position="56"/>
        <end position="434"/>
    </location>
</feature>
<comment type="subcellular location">
    <subcellularLocation>
        <location evidence="1">Cell membrane</location>
        <topology evidence="1">Multi-pass membrane protein</topology>
    </subcellularLocation>
</comment>
<dbReference type="InterPro" id="IPR011701">
    <property type="entry name" value="MFS"/>
</dbReference>
<feature type="transmembrane region" description="Helical" evidence="6">
    <location>
        <begin position="261"/>
        <end position="283"/>
    </location>
</feature>
<feature type="transmembrane region" description="Helical" evidence="6">
    <location>
        <begin position="184"/>
        <end position="206"/>
    </location>
</feature>
<feature type="transmembrane region" description="Helical" evidence="6">
    <location>
        <begin position="289"/>
        <end position="310"/>
    </location>
</feature>
<dbReference type="EMBL" id="VDFW01000012">
    <property type="protein sequence ID" value="TNC25146.1"/>
    <property type="molecule type" value="Genomic_DNA"/>
</dbReference>
<feature type="transmembrane region" description="Helical" evidence="6">
    <location>
        <begin position="151"/>
        <end position="172"/>
    </location>
</feature>
<evidence type="ECO:0000256" key="6">
    <source>
        <dbReference type="SAM" id="Phobius"/>
    </source>
</evidence>
<organism evidence="8 9">
    <name type="scientific">Amycolatopsis alkalitolerans</name>
    <dbReference type="NCBI Taxonomy" id="2547244"/>
    <lineage>
        <taxon>Bacteria</taxon>
        <taxon>Bacillati</taxon>
        <taxon>Actinomycetota</taxon>
        <taxon>Actinomycetes</taxon>
        <taxon>Pseudonocardiales</taxon>
        <taxon>Pseudonocardiaceae</taxon>
        <taxon>Amycolatopsis</taxon>
    </lineage>
</organism>
<dbReference type="Proteomes" id="UP000305546">
    <property type="component" value="Unassembled WGS sequence"/>
</dbReference>
<evidence type="ECO:0000313" key="9">
    <source>
        <dbReference type="Proteomes" id="UP000305546"/>
    </source>
</evidence>
<feature type="transmembrane region" description="Helical" evidence="6">
    <location>
        <begin position="412"/>
        <end position="430"/>
    </location>
</feature>
<dbReference type="GO" id="GO:0022857">
    <property type="term" value="F:transmembrane transporter activity"/>
    <property type="evidence" value="ECO:0007669"/>
    <property type="project" value="InterPro"/>
</dbReference>
<keyword evidence="3 6" id="KW-0812">Transmembrane</keyword>
<evidence type="ECO:0000256" key="1">
    <source>
        <dbReference type="ARBA" id="ARBA00004651"/>
    </source>
</evidence>
<dbReference type="PANTHER" id="PTHR43124">
    <property type="entry name" value="PURINE EFFLUX PUMP PBUE"/>
    <property type="match status" value="1"/>
</dbReference>
<feature type="transmembrane region" description="Helical" evidence="6">
    <location>
        <begin position="62"/>
        <end position="85"/>
    </location>
</feature>
<feature type="transmembrane region" description="Helical" evidence="6">
    <location>
        <begin position="349"/>
        <end position="372"/>
    </location>
</feature>
<evidence type="ECO:0000313" key="8">
    <source>
        <dbReference type="EMBL" id="TNC25146.1"/>
    </source>
</evidence>
<feature type="transmembrane region" description="Helical" evidence="6">
    <location>
        <begin position="322"/>
        <end position="343"/>
    </location>
</feature>
<keyword evidence="4 6" id="KW-1133">Transmembrane helix</keyword>
<dbReference type="PROSITE" id="PS50850">
    <property type="entry name" value="MFS"/>
    <property type="match status" value="1"/>
</dbReference>
<keyword evidence="2" id="KW-1003">Cell membrane</keyword>
<evidence type="ECO:0000256" key="3">
    <source>
        <dbReference type="ARBA" id="ARBA00022692"/>
    </source>
</evidence>